<evidence type="ECO:0000256" key="1">
    <source>
        <dbReference type="ARBA" id="ARBA00022691"/>
    </source>
</evidence>
<comment type="similarity">
    <text evidence="2">Belongs to the tRNA methyltransferase O family.</text>
</comment>
<dbReference type="EMBL" id="CP084166">
    <property type="protein sequence ID" value="UJG39676.1"/>
    <property type="molecule type" value="Genomic_DNA"/>
</dbReference>
<evidence type="ECO:0000313" key="4">
    <source>
        <dbReference type="EMBL" id="UJG39676.1"/>
    </source>
</evidence>
<dbReference type="PANTHER" id="PTHR12818:SF0">
    <property type="entry name" value="TRNA (ADENINE(37)-N6)-METHYLTRANSFERASE"/>
    <property type="match status" value="1"/>
</dbReference>
<dbReference type="PANTHER" id="PTHR12818">
    <property type="entry name" value="TRNA (ADENINE(37)-N6)-METHYLTRANSFERASE"/>
    <property type="match status" value="1"/>
</dbReference>
<dbReference type="Gene3D" id="2.40.30.70">
    <property type="entry name" value="YaeB-like"/>
    <property type="match status" value="1"/>
</dbReference>
<dbReference type="Proteomes" id="UP001201020">
    <property type="component" value="Chromosome"/>
</dbReference>
<dbReference type="SUPFAM" id="SSF118196">
    <property type="entry name" value="YaeB-like"/>
    <property type="match status" value="1"/>
</dbReference>
<name>A0A9Y1BIB3_9ARCH</name>
<dbReference type="InterPro" id="IPR023370">
    <property type="entry name" value="TrmO-like_N"/>
</dbReference>
<dbReference type="InterPro" id="IPR036414">
    <property type="entry name" value="YaeB_N_sf"/>
</dbReference>
<feature type="domain" description="TsaA-like" evidence="3">
    <location>
        <begin position="6"/>
        <end position="128"/>
    </location>
</feature>
<dbReference type="InterPro" id="IPR040372">
    <property type="entry name" value="YaeB-like"/>
</dbReference>
<keyword evidence="1" id="KW-0949">S-adenosyl-L-methionine</keyword>
<dbReference type="PROSITE" id="PS51668">
    <property type="entry name" value="TSAA_2"/>
    <property type="match status" value="1"/>
</dbReference>
<dbReference type="AlphaFoldDB" id="A0A9Y1BIB3"/>
<evidence type="ECO:0000256" key="2">
    <source>
        <dbReference type="ARBA" id="ARBA00033753"/>
    </source>
</evidence>
<dbReference type="NCBIfam" id="TIGR00104">
    <property type="entry name" value="tRNA_TsaA"/>
    <property type="match status" value="1"/>
</dbReference>
<sequence>MSYFKVQQIGKVRVEEDSCFIELSKHYSPGLRHLQFFNYIFVLWWISMRDTPKDRSQVLAHPPNLDMEVETGVFACRSPARPNPIGLTKVKVLKIEENKIFIDRIDAIDGTPVLDIKPYLPGDSVPIDEIKLPEWFNHLKDKK</sequence>
<reference evidence="4" key="1">
    <citation type="journal article" date="2022" name="Nat. Microbiol.">
        <title>Unique mobile elements and scalable gene flow at the prokaryote-eukaryote boundary revealed by circularized Asgard archaea genomes.</title>
        <authorList>
            <person name="Wu F."/>
            <person name="Speth D.R."/>
            <person name="Philosof A."/>
            <person name="Cremiere A."/>
            <person name="Narayanan A."/>
            <person name="Barco R.A."/>
            <person name="Connon S.A."/>
            <person name="Amend J.P."/>
            <person name="Antoshechkin I.A."/>
            <person name="Orphan V.J."/>
        </authorList>
    </citation>
    <scope>NUCLEOTIDE SEQUENCE</scope>
    <source>
        <strain evidence="4">PM71</strain>
    </source>
</reference>
<gene>
    <name evidence="4" type="primary">tsaA</name>
    <name evidence="4" type="ORF">K9W45_07345</name>
</gene>
<dbReference type="InterPro" id="IPR023368">
    <property type="entry name" value="UPF0066_cons_site"/>
</dbReference>
<dbReference type="PROSITE" id="PS01318">
    <property type="entry name" value="TSAA_1"/>
    <property type="match status" value="1"/>
</dbReference>
<dbReference type="Pfam" id="PF01980">
    <property type="entry name" value="TrmO_N"/>
    <property type="match status" value="1"/>
</dbReference>
<dbReference type="CDD" id="cd09281">
    <property type="entry name" value="UPF0066"/>
    <property type="match status" value="1"/>
</dbReference>
<organism evidence="4">
    <name type="scientific">Candidatus Heimdallarchaeum aukensis</name>
    <dbReference type="NCBI Taxonomy" id="2876573"/>
    <lineage>
        <taxon>Archaea</taxon>
        <taxon>Promethearchaeati</taxon>
        <taxon>Candidatus Heimdallarchaeota</taxon>
        <taxon>Candidatus Heimdallarchaeia (ex Rinke et al. 2021) (nom. nud.)</taxon>
        <taxon>Candidatus Heimdallarchaeales</taxon>
        <taxon>Candidatus Heimdallarchaeaceae</taxon>
        <taxon>Candidatus Heimdallarchaeum</taxon>
    </lineage>
</organism>
<protein>
    <submittedName>
        <fullName evidence="4">tRNA (N6-threonylcarbamoyladenosine(37)-N6)-methyltransferase TrmO</fullName>
    </submittedName>
</protein>
<accession>A0A9Y1BIB3</accession>
<proteinExistence type="inferred from homology"/>
<evidence type="ECO:0000259" key="3">
    <source>
        <dbReference type="PROSITE" id="PS51668"/>
    </source>
</evidence>
<dbReference type="InterPro" id="IPR036413">
    <property type="entry name" value="YaeB-like_sf"/>
</dbReference>